<protein>
    <recommendedName>
        <fullName evidence="4">CoA-transferase family III</fullName>
    </recommendedName>
</protein>
<dbReference type="PANTHER" id="PTHR48228:SF5">
    <property type="entry name" value="ALPHA-METHYLACYL-COA RACEMASE"/>
    <property type="match status" value="1"/>
</dbReference>
<name>A0ABP8VV87_9PSEU</name>
<gene>
    <name evidence="2" type="ORF">GCM10023215_00220</name>
</gene>
<dbReference type="RefSeq" id="WP_345377527.1">
    <property type="nucleotide sequence ID" value="NZ_BAABIC010000001.1"/>
</dbReference>
<dbReference type="PANTHER" id="PTHR48228">
    <property type="entry name" value="SUCCINYL-COA--D-CITRAMALATE COA-TRANSFERASE"/>
    <property type="match status" value="1"/>
</dbReference>
<dbReference type="Proteomes" id="UP001500325">
    <property type="component" value="Unassembled WGS sequence"/>
</dbReference>
<keyword evidence="3" id="KW-1185">Reference proteome</keyword>
<dbReference type="SUPFAM" id="SSF89796">
    <property type="entry name" value="CoA-transferase family III (CaiB/BaiF)"/>
    <property type="match status" value="1"/>
</dbReference>
<feature type="compositionally biased region" description="Polar residues" evidence="1">
    <location>
        <begin position="153"/>
        <end position="162"/>
    </location>
</feature>
<proteinExistence type="predicted"/>
<evidence type="ECO:0000313" key="2">
    <source>
        <dbReference type="EMBL" id="GAA4672868.1"/>
    </source>
</evidence>
<dbReference type="Gene3D" id="3.40.50.10540">
    <property type="entry name" value="Crotonobetainyl-coa:carnitine coa-transferase, domain 1"/>
    <property type="match status" value="1"/>
</dbReference>
<dbReference type="InterPro" id="IPR023606">
    <property type="entry name" value="CoA-Trfase_III_dom_1_sf"/>
</dbReference>
<organism evidence="2 3">
    <name type="scientific">Pseudonocardia yuanmonensis</name>
    <dbReference type="NCBI Taxonomy" id="1095914"/>
    <lineage>
        <taxon>Bacteria</taxon>
        <taxon>Bacillati</taxon>
        <taxon>Actinomycetota</taxon>
        <taxon>Actinomycetes</taxon>
        <taxon>Pseudonocardiales</taxon>
        <taxon>Pseudonocardiaceae</taxon>
        <taxon>Pseudonocardia</taxon>
    </lineage>
</organism>
<comment type="caution">
    <text evidence="2">The sequence shown here is derived from an EMBL/GenBank/DDBJ whole genome shotgun (WGS) entry which is preliminary data.</text>
</comment>
<dbReference type="Pfam" id="PF02515">
    <property type="entry name" value="CoA_transf_3"/>
    <property type="match status" value="1"/>
</dbReference>
<accession>A0ABP8VV87</accession>
<evidence type="ECO:0008006" key="4">
    <source>
        <dbReference type="Google" id="ProtNLM"/>
    </source>
</evidence>
<dbReference type="InterPro" id="IPR050509">
    <property type="entry name" value="CoA-transferase_III"/>
</dbReference>
<dbReference type="EMBL" id="BAABIC010000001">
    <property type="protein sequence ID" value="GAA4672868.1"/>
    <property type="molecule type" value="Genomic_DNA"/>
</dbReference>
<reference evidence="3" key="1">
    <citation type="journal article" date="2019" name="Int. J. Syst. Evol. Microbiol.">
        <title>The Global Catalogue of Microorganisms (GCM) 10K type strain sequencing project: providing services to taxonomists for standard genome sequencing and annotation.</title>
        <authorList>
            <consortium name="The Broad Institute Genomics Platform"/>
            <consortium name="The Broad Institute Genome Sequencing Center for Infectious Disease"/>
            <person name="Wu L."/>
            <person name="Ma J."/>
        </authorList>
    </citation>
    <scope>NUCLEOTIDE SEQUENCE [LARGE SCALE GENOMIC DNA]</scope>
    <source>
        <strain evidence="3">JCM 18055</strain>
    </source>
</reference>
<evidence type="ECO:0000313" key="3">
    <source>
        <dbReference type="Proteomes" id="UP001500325"/>
    </source>
</evidence>
<feature type="region of interest" description="Disordered" evidence="1">
    <location>
        <begin position="142"/>
        <end position="168"/>
    </location>
</feature>
<dbReference type="InterPro" id="IPR003673">
    <property type="entry name" value="CoA-Trfase_fam_III"/>
</dbReference>
<evidence type="ECO:0000256" key="1">
    <source>
        <dbReference type="SAM" id="MobiDB-lite"/>
    </source>
</evidence>
<sequence>MTRPLPDMHVVECASFAAGPTGGMTLAQLGADVVRIDPLRGSSDQHRWPVAPSGASYYWASPNTGRRSVAVDLRSAEGRELVLALIAAPGPGRGILVDNVVGRPWLAPERLRERRTDLIHLRVQGHPDGRPAVDYTVNAEVGVPSITGPSPRASPSTISRATTPDPEE</sequence>